<evidence type="ECO:0000313" key="4">
    <source>
        <dbReference type="Proteomes" id="UP000620124"/>
    </source>
</evidence>
<organism evidence="3 4">
    <name type="scientific">Mycena venus</name>
    <dbReference type="NCBI Taxonomy" id="2733690"/>
    <lineage>
        <taxon>Eukaryota</taxon>
        <taxon>Fungi</taxon>
        <taxon>Dikarya</taxon>
        <taxon>Basidiomycota</taxon>
        <taxon>Agaricomycotina</taxon>
        <taxon>Agaricomycetes</taxon>
        <taxon>Agaricomycetidae</taxon>
        <taxon>Agaricales</taxon>
        <taxon>Marasmiineae</taxon>
        <taxon>Mycenaceae</taxon>
        <taxon>Mycena</taxon>
    </lineage>
</organism>
<feature type="region of interest" description="Disordered" evidence="1">
    <location>
        <begin position="262"/>
        <end position="301"/>
    </location>
</feature>
<gene>
    <name evidence="3" type="ORF">MVEN_01068000</name>
</gene>
<proteinExistence type="predicted"/>
<feature type="transmembrane region" description="Helical" evidence="2">
    <location>
        <begin position="176"/>
        <end position="196"/>
    </location>
</feature>
<keyword evidence="2" id="KW-0472">Membrane</keyword>
<keyword evidence="2" id="KW-0812">Transmembrane</keyword>
<feature type="compositionally biased region" description="Polar residues" evidence="1">
    <location>
        <begin position="223"/>
        <end position="247"/>
    </location>
</feature>
<feature type="region of interest" description="Disordered" evidence="1">
    <location>
        <begin position="205"/>
        <end position="247"/>
    </location>
</feature>
<keyword evidence="2" id="KW-1133">Transmembrane helix</keyword>
<sequence>MPQVISNRTIDDQFGDSVSGVLPSYSPAQVWNEGTSCENCTIHPDPALAFNHTWHDSSQFPTEEPVSVSLDFTGTAVWVFCIVPPIITGKITRYNLSFNLDAGAHQGQFSYTPTSSSEFLYNVPVVSLPSLPNTAHTLSILTDDSTDGSIFLFDYAVYTTEEGTPSPHISSGTSPGTIAGCVFGGIFLVLLFLALLRCRKQRRNKTPPSVLPVVEPFPKSPAVASSSTTLQPPTNLSRNPSSVSPSTLVRQLQQALDTVVSMRQTTASERSPQSPSSGILSPVSRVENQYDIPPPVYQPRE</sequence>
<name>A0A8H6Y8L2_9AGAR</name>
<dbReference type="OrthoDB" id="2758521at2759"/>
<evidence type="ECO:0000313" key="3">
    <source>
        <dbReference type="EMBL" id="KAF7353824.1"/>
    </source>
</evidence>
<comment type="caution">
    <text evidence="3">The sequence shown here is derived from an EMBL/GenBank/DDBJ whole genome shotgun (WGS) entry which is preliminary data.</text>
</comment>
<reference evidence="3" key="1">
    <citation type="submission" date="2020-05" db="EMBL/GenBank/DDBJ databases">
        <title>Mycena genomes resolve the evolution of fungal bioluminescence.</title>
        <authorList>
            <person name="Tsai I.J."/>
        </authorList>
    </citation>
    <scope>NUCLEOTIDE SEQUENCE</scope>
    <source>
        <strain evidence="3">CCC161011</strain>
    </source>
</reference>
<feature type="compositionally biased region" description="Pro residues" evidence="1">
    <location>
        <begin position="292"/>
        <end position="301"/>
    </location>
</feature>
<dbReference type="Proteomes" id="UP000620124">
    <property type="component" value="Unassembled WGS sequence"/>
</dbReference>
<dbReference type="EMBL" id="JACAZI010000008">
    <property type="protein sequence ID" value="KAF7353824.1"/>
    <property type="molecule type" value="Genomic_DNA"/>
</dbReference>
<evidence type="ECO:0000256" key="2">
    <source>
        <dbReference type="SAM" id="Phobius"/>
    </source>
</evidence>
<accession>A0A8H6Y8L2</accession>
<feature type="compositionally biased region" description="Polar residues" evidence="1">
    <location>
        <begin position="262"/>
        <end position="279"/>
    </location>
</feature>
<dbReference type="AlphaFoldDB" id="A0A8H6Y8L2"/>
<evidence type="ECO:0000256" key="1">
    <source>
        <dbReference type="SAM" id="MobiDB-lite"/>
    </source>
</evidence>
<keyword evidence="4" id="KW-1185">Reference proteome</keyword>
<protein>
    <submittedName>
        <fullName evidence="3">Uncharacterized protein</fullName>
    </submittedName>
</protein>